<dbReference type="SUPFAM" id="SSF55781">
    <property type="entry name" value="GAF domain-like"/>
    <property type="match status" value="1"/>
</dbReference>
<dbReference type="InterPro" id="IPR029016">
    <property type="entry name" value="GAF-like_dom_sf"/>
</dbReference>
<comment type="caution">
    <text evidence="4">The sequence shown here is derived from an EMBL/GenBank/DDBJ whole genome shotgun (WGS) entry which is preliminary data.</text>
</comment>
<dbReference type="InterPro" id="IPR013655">
    <property type="entry name" value="PAS_fold_3"/>
</dbReference>
<dbReference type="Pfam" id="PF01590">
    <property type="entry name" value="GAF"/>
    <property type="match status" value="1"/>
</dbReference>
<keyword evidence="5" id="KW-1185">Reference proteome</keyword>
<dbReference type="PANTHER" id="PTHR43102:SF2">
    <property type="entry name" value="GAF DOMAIN-CONTAINING PROTEIN"/>
    <property type="match status" value="1"/>
</dbReference>
<dbReference type="InterPro" id="IPR003018">
    <property type="entry name" value="GAF"/>
</dbReference>
<proteinExistence type="predicted"/>
<feature type="compositionally biased region" description="Low complexity" evidence="1">
    <location>
        <begin position="193"/>
        <end position="203"/>
    </location>
</feature>
<evidence type="ECO:0000259" key="2">
    <source>
        <dbReference type="Pfam" id="PF01590"/>
    </source>
</evidence>
<feature type="domain" description="GAF" evidence="2">
    <location>
        <begin position="2"/>
        <end position="80"/>
    </location>
</feature>
<organism evidence="4 5">
    <name type="scientific">Erythrobacter litoralis</name>
    <dbReference type="NCBI Taxonomy" id="39960"/>
    <lineage>
        <taxon>Bacteria</taxon>
        <taxon>Pseudomonadati</taxon>
        <taxon>Pseudomonadota</taxon>
        <taxon>Alphaproteobacteria</taxon>
        <taxon>Sphingomonadales</taxon>
        <taxon>Erythrobacteraceae</taxon>
        <taxon>Erythrobacter/Porphyrobacter group</taxon>
        <taxon>Erythrobacter</taxon>
    </lineage>
</organism>
<dbReference type="EMBL" id="JMIX01000003">
    <property type="protein sequence ID" value="KEO98500.1"/>
    <property type="molecule type" value="Genomic_DNA"/>
</dbReference>
<reference evidence="4 5" key="1">
    <citation type="submission" date="2014-04" db="EMBL/GenBank/DDBJ databases">
        <title>A comprehensive comparison of genomes of Erythrobacter spp. Strains.</title>
        <authorList>
            <person name="Zheng Q."/>
        </authorList>
    </citation>
    <scope>NUCLEOTIDE SEQUENCE [LARGE SCALE GENOMIC DNA]</scope>
    <source>
        <strain evidence="4 5">DSM 8509</strain>
    </source>
</reference>
<name>A0A074N0I7_9SPHN</name>
<dbReference type="Gene3D" id="3.30.450.40">
    <property type="match status" value="1"/>
</dbReference>
<evidence type="ECO:0000313" key="4">
    <source>
        <dbReference type="EMBL" id="KEO98500.1"/>
    </source>
</evidence>
<evidence type="ECO:0000256" key="1">
    <source>
        <dbReference type="SAM" id="MobiDB-lite"/>
    </source>
</evidence>
<dbReference type="PANTHER" id="PTHR43102">
    <property type="entry name" value="SLR1143 PROTEIN"/>
    <property type="match status" value="1"/>
</dbReference>
<protein>
    <recommendedName>
        <fullName evidence="6">GAF domain-containing protein</fullName>
    </recommendedName>
</protein>
<dbReference type="SUPFAM" id="SSF55785">
    <property type="entry name" value="PYP-like sensor domain (PAS domain)"/>
    <property type="match status" value="1"/>
</dbReference>
<evidence type="ECO:0000313" key="5">
    <source>
        <dbReference type="Proteomes" id="UP000027866"/>
    </source>
</evidence>
<accession>A0A074N0I7</accession>
<sequence>MCIARGGAMLVEDARQHDLFSQNPLVIGEPNIRSYLGIPIASESGALLGTLCVIDRQPRAFSRDQIPALRVLAELAEQCITTHARTLDLSRANASLRELNRLFKQAETAANIGSWRVDLVHDTLRWSDQVYAIHGLDPAQPVTVEDAIGFYTPEDRGIVQQALLDALDRGEPFQFEANVRVRRGDGETRRGARSASGSMSMTGPKASPGLP</sequence>
<evidence type="ECO:0000259" key="3">
    <source>
        <dbReference type="Pfam" id="PF08447"/>
    </source>
</evidence>
<dbReference type="Proteomes" id="UP000027866">
    <property type="component" value="Unassembled WGS sequence"/>
</dbReference>
<dbReference type="InterPro" id="IPR035965">
    <property type="entry name" value="PAS-like_dom_sf"/>
</dbReference>
<feature type="region of interest" description="Disordered" evidence="1">
    <location>
        <begin position="182"/>
        <end position="211"/>
    </location>
</feature>
<dbReference type="AlphaFoldDB" id="A0A074N0I7"/>
<evidence type="ECO:0008006" key="6">
    <source>
        <dbReference type="Google" id="ProtNLM"/>
    </source>
</evidence>
<dbReference type="Pfam" id="PF08447">
    <property type="entry name" value="PAS_3"/>
    <property type="match status" value="1"/>
</dbReference>
<gene>
    <name evidence="4" type="ORF">EH32_05145</name>
</gene>
<dbReference type="Gene3D" id="3.30.450.20">
    <property type="entry name" value="PAS domain"/>
    <property type="match status" value="1"/>
</dbReference>
<feature type="domain" description="PAS fold-3" evidence="3">
    <location>
        <begin position="124"/>
        <end position="189"/>
    </location>
</feature>